<evidence type="ECO:0000313" key="4">
    <source>
        <dbReference type="Proteomes" id="UP000606003"/>
    </source>
</evidence>
<dbReference type="Pfam" id="PF19081">
    <property type="entry name" value="Ig_7"/>
    <property type="match status" value="1"/>
</dbReference>
<keyword evidence="4" id="KW-1185">Reference proteome</keyword>
<feature type="domain" description="G8" evidence="2">
    <location>
        <begin position="98"/>
        <end position="227"/>
    </location>
</feature>
<dbReference type="Pfam" id="PF10162">
    <property type="entry name" value="G8"/>
    <property type="match status" value="1"/>
</dbReference>
<name>A0ABR8JND9_9BACT</name>
<gene>
    <name evidence="3" type="ORF">IC234_05135</name>
</gene>
<evidence type="ECO:0000313" key="3">
    <source>
        <dbReference type="EMBL" id="MBD2721504.1"/>
    </source>
</evidence>
<proteinExistence type="predicted"/>
<evidence type="ECO:0000256" key="1">
    <source>
        <dbReference type="SAM" id="SignalP"/>
    </source>
</evidence>
<sequence>MKQHLLSAGTSVGSFIQRPAAGAVRMCRPLLVAALGLCTLGAHAQDRAMLRPAAEVQVPRPVSAAVGPVLMPAKSTAAHKGLAAISSTAAGGNWSAPATWVGGVVPAATDDVTIVAGATVTLDVAASVASLTVAATGSLLTSTTTAYVLQVAGNVTNNGILDLSTSSTIGSDLRFTGAGNATFSGTGTTDLQTVSLAKSVRADVVEMTLPTFTVQGSATTTTGFLSTRITTNTVDDMTGTLKISGTGTFNNRVFINAAAYFIPATGGFWLNNPNFTVAAQTGSPTVNGLLRITAGTFNVGSSIGNSITFGANAVYTMEGGTLTTVGRFTNFTGASSVTGTMTFTLSAGTINVSTVGNTSATPSFGVNGTTTISGGTINLVQRSTATTPLDYYVAGTYAYTGGTVNAGTTATATNFDFRMRGNLPNLTIDNTTNPKSVLLAGQTNPFGTVLINPGTTLNLNGAILLQLGATITNNGTLTGTATGSRLYFQGTTAQSISGTGTVTSPLLQITFQNSSTGVTVGMPITTRNVAMFRGNVISSNNLTVQSSTTALAVISFGLTNPTSSAGNFDVAPTFDVSTSGLYLIYNPELAARTTGVEVPASRILYYADFNNPQGITVAGGDLTVVGPSASSSSISLLAGIVTTSAGNRLISGSATTVMPAGSATAYVKGPFGVTVNSATAVSRLFAVGDAAGFRPVLVSGITTAADQTFTATVINGATGGTGVSPVTNLNPTRYVRLENTANLPATATVQLSYGADDVVGNAATAVVAQAPTAAGAYASIGGAAATTPTTGLVSTLPLTPGNDFFVLANTEGGTLASSVPAVCAGTNAGTLTLANNVGTVVKYQADSGAGFVDVPGTNTGATLAFTNLTATTTFRAVILTADNRTVFSAPVTVTVNPAPTATLATTTPTTFCAGGSVVLTAPAGTGNTYQFFNGTTSLGAASATNTFTATAAGSYTVVVTNGNGCSATSAATTVTVNPATTATFAYTGSTFCQSGTNPTPSISGTAGGTFSSTTGLSINATTGVINLSASTLGTYTVTYAVGGSCPSSATATVTVSSAPVATFSYANNSYCAGGTATPAPVFATGASGGTFSSTTGLTIDVTTGAINLATSTAGTYTVTNTIAAAGGCAAATATTSVTINAAPTATLTATTPTTFCAGGSVVLTAPAGTGNTYQFLNGTTSLGAASATNTFTATAAGSYTVVVTNGNGCSATSAATTVTVNPATTATFTYPAATYCVSGTTNPVATVTGTAGGTFSSTTGLTINATTGAITLSSSTPGTYTVTYSVGGTCPSSATASVTVTAAPVATFSYGTGTPTFCVSGTTNPTVSLAAGATAGTFTSTTGLTLNATTGAITLASSTPGTYTVTNTVAAAGGCVAVTATATVTVAPAAIANAGPAVTICGGATATLGTAALAGTTYAWSPATGLSSATVAQPTVTLPNTTGAPITQTYTLTATNAGGCSATATVTVTVNPRPATPTITATYNGTTTTLTSSAATGNQWYLTVGTTTTAVAGATGQTLVLTGTPAQLGAYTVTTTNANGCVSLPSAALVVTSSVKPLAGTSLSVYPNPTHDGRLTVELTGYRHASELTVLNALGQVVFAAAVPASTGTAMQALDLTQLASGVYILRVKTEGGLDTRRVVKQ</sequence>
<dbReference type="PROSITE" id="PS51484">
    <property type="entry name" value="G8"/>
    <property type="match status" value="1"/>
</dbReference>
<reference evidence="3 4" key="1">
    <citation type="submission" date="2020-09" db="EMBL/GenBank/DDBJ databases">
        <authorList>
            <person name="Kim M.K."/>
        </authorList>
    </citation>
    <scope>NUCLEOTIDE SEQUENCE [LARGE SCALE GENOMIC DNA]</scope>
    <source>
        <strain evidence="3 4">BT189</strain>
    </source>
</reference>
<dbReference type="InterPro" id="IPR019316">
    <property type="entry name" value="G8_domain"/>
</dbReference>
<dbReference type="InterPro" id="IPR026444">
    <property type="entry name" value="Secre_tail"/>
</dbReference>
<feature type="signal peptide" evidence="1">
    <location>
        <begin position="1"/>
        <end position="44"/>
    </location>
</feature>
<protein>
    <submittedName>
        <fullName evidence="3">T9SS type A sorting domain-containing protein</fullName>
    </submittedName>
</protein>
<dbReference type="NCBIfam" id="TIGR04183">
    <property type="entry name" value="Por_Secre_tail"/>
    <property type="match status" value="1"/>
</dbReference>
<feature type="chain" id="PRO_5045164860" evidence="1">
    <location>
        <begin position="45"/>
        <end position="1642"/>
    </location>
</feature>
<accession>A0ABR8JND9</accession>
<dbReference type="RefSeq" id="WP_190922785.1">
    <property type="nucleotide sequence ID" value="NZ_JACXAC010000002.1"/>
</dbReference>
<evidence type="ECO:0000259" key="2">
    <source>
        <dbReference type="PROSITE" id="PS51484"/>
    </source>
</evidence>
<dbReference type="Proteomes" id="UP000606003">
    <property type="component" value="Unassembled WGS sequence"/>
</dbReference>
<dbReference type="EMBL" id="JACXAC010000002">
    <property type="protein sequence ID" value="MBD2721504.1"/>
    <property type="molecule type" value="Genomic_DNA"/>
</dbReference>
<organism evidence="3 4">
    <name type="scientific">Hymenobacter armeniacus</name>
    <dbReference type="NCBI Taxonomy" id="2771358"/>
    <lineage>
        <taxon>Bacteria</taxon>
        <taxon>Pseudomonadati</taxon>
        <taxon>Bacteroidota</taxon>
        <taxon>Cytophagia</taxon>
        <taxon>Cytophagales</taxon>
        <taxon>Hymenobacteraceae</taxon>
        <taxon>Hymenobacter</taxon>
    </lineage>
</organism>
<dbReference type="Pfam" id="PF18962">
    <property type="entry name" value="Por_Secre_tail"/>
    <property type="match status" value="1"/>
</dbReference>
<comment type="caution">
    <text evidence="3">The sequence shown here is derived from an EMBL/GenBank/DDBJ whole genome shotgun (WGS) entry which is preliminary data.</text>
</comment>
<dbReference type="InterPro" id="IPR044023">
    <property type="entry name" value="Ig_7"/>
</dbReference>
<dbReference type="Gene3D" id="2.60.40.10">
    <property type="entry name" value="Immunoglobulins"/>
    <property type="match status" value="3"/>
</dbReference>
<dbReference type="InterPro" id="IPR013783">
    <property type="entry name" value="Ig-like_fold"/>
</dbReference>
<keyword evidence="1" id="KW-0732">Signal</keyword>